<evidence type="ECO:0008006" key="3">
    <source>
        <dbReference type="Google" id="ProtNLM"/>
    </source>
</evidence>
<protein>
    <recommendedName>
        <fullName evidence="3">Transposase</fullName>
    </recommendedName>
</protein>
<dbReference type="OrthoDB" id="166580at2"/>
<accession>A0A2A2TC59</accession>
<sequence length="157" mass="17705">MFRKQKYYSASEGKTYLASLPLGYEGEFGPGIKALVMSLYYGGNMTQSKMKEFLEDIGISVSAGYLSNLLIKNSSAFEVEFKEVYIEGLASSPCLEKLRAGGTPARNFSLATFRPNRCACWWSKPYNERNLQSFVYCLPDHSKQRSLKRTQGVAKHK</sequence>
<keyword evidence="2" id="KW-1185">Reference proteome</keyword>
<dbReference type="AlphaFoldDB" id="A0A2A2TC59"/>
<dbReference type="RefSeq" id="WP_095724331.1">
    <property type="nucleotide sequence ID" value="NZ_NTFS01000419.1"/>
</dbReference>
<comment type="caution">
    <text evidence="1">The sequence shown here is derived from an EMBL/GenBank/DDBJ whole genome shotgun (WGS) entry which is preliminary data.</text>
</comment>
<dbReference type="Proteomes" id="UP000218238">
    <property type="component" value="Unassembled WGS sequence"/>
</dbReference>
<dbReference type="EMBL" id="NTFS01000419">
    <property type="protein sequence ID" value="PAX51312.1"/>
    <property type="molecule type" value="Genomic_DNA"/>
</dbReference>
<evidence type="ECO:0000313" key="1">
    <source>
        <dbReference type="EMBL" id="PAX51312.1"/>
    </source>
</evidence>
<evidence type="ECO:0000313" key="2">
    <source>
        <dbReference type="Proteomes" id="UP000218238"/>
    </source>
</evidence>
<reference evidence="1 2" key="1">
    <citation type="submission" date="2017-08" db="EMBL/GenBank/DDBJ databases">
        <title>Draft genome sequence of filamentous cyanobacterium Calothrix elsteri CCALA 953.</title>
        <authorList>
            <person name="Gagunashvili A.N."/>
            <person name="Elster J."/>
            <person name="Andresson O.S."/>
        </authorList>
    </citation>
    <scope>NUCLEOTIDE SEQUENCE [LARGE SCALE GENOMIC DNA]</scope>
    <source>
        <strain evidence="1 2">CCALA 953</strain>
    </source>
</reference>
<organism evidence="1 2">
    <name type="scientific">Brunnivagina elsteri CCALA 953</name>
    <dbReference type="NCBI Taxonomy" id="987040"/>
    <lineage>
        <taxon>Bacteria</taxon>
        <taxon>Bacillati</taxon>
        <taxon>Cyanobacteriota</taxon>
        <taxon>Cyanophyceae</taxon>
        <taxon>Nostocales</taxon>
        <taxon>Calotrichaceae</taxon>
        <taxon>Brunnivagina</taxon>
    </lineage>
</organism>
<name>A0A2A2TC59_9CYAN</name>
<proteinExistence type="predicted"/>
<gene>
    <name evidence="1" type="ORF">CK510_25465</name>
</gene>